<comment type="caution">
    <text evidence="2">The sequence shown here is derived from an EMBL/GenBank/DDBJ whole genome shotgun (WGS) entry which is preliminary data.</text>
</comment>
<gene>
    <name evidence="2" type="ORF">S01H4_06685</name>
</gene>
<organism evidence="2">
    <name type="scientific">marine sediment metagenome</name>
    <dbReference type="NCBI Taxonomy" id="412755"/>
    <lineage>
        <taxon>unclassified sequences</taxon>
        <taxon>metagenomes</taxon>
        <taxon>ecological metagenomes</taxon>
    </lineage>
</organism>
<sequence>MGSFGPGCTEIFTGETLAANLVSFGGAASTLPPGGFPPFSIWPVASSPTISFFIWATLGISFFFTVATFFFSTTLTGFFFFGTVTTRAGAGLGRTLTRDTSTYLGRGLRETPKLGNKRIREK</sequence>
<keyword evidence="1" id="KW-0812">Transmembrane</keyword>
<dbReference type="EMBL" id="BART01002094">
    <property type="protein sequence ID" value="GAG56376.1"/>
    <property type="molecule type" value="Genomic_DNA"/>
</dbReference>
<dbReference type="AlphaFoldDB" id="X1A853"/>
<accession>X1A853</accession>
<evidence type="ECO:0000256" key="1">
    <source>
        <dbReference type="SAM" id="Phobius"/>
    </source>
</evidence>
<keyword evidence="1" id="KW-1133">Transmembrane helix</keyword>
<reference evidence="2" key="1">
    <citation type="journal article" date="2014" name="Front. Microbiol.">
        <title>High frequency of phylogenetically diverse reductive dehalogenase-homologous genes in deep subseafloor sedimentary metagenomes.</title>
        <authorList>
            <person name="Kawai M."/>
            <person name="Futagami T."/>
            <person name="Toyoda A."/>
            <person name="Takaki Y."/>
            <person name="Nishi S."/>
            <person name="Hori S."/>
            <person name="Arai W."/>
            <person name="Tsubouchi T."/>
            <person name="Morono Y."/>
            <person name="Uchiyama I."/>
            <person name="Ito T."/>
            <person name="Fujiyama A."/>
            <person name="Inagaki F."/>
            <person name="Takami H."/>
        </authorList>
    </citation>
    <scope>NUCLEOTIDE SEQUENCE</scope>
    <source>
        <strain evidence="2">Expedition CK06-06</strain>
    </source>
</reference>
<keyword evidence="1" id="KW-0472">Membrane</keyword>
<protein>
    <submittedName>
        <fullName evidence="2">Uncharacterized protein</fullName>
    </submittedName>
</protein>
<feature type="transmembrane region" description="Helical" evidence="1">
    <location>
        <begin position="52"/>
        <end position="81"/>
    </location>
</feature>
<evidence type="ECO:0000313" key="2">
    <source>
        <dbReference type="EMBL" id="GAG56376.1"/>
    </source>
</evidence>
<proteinExistence type="predicted"/>
<name>X1A853_9ZZZZ</name>